<dbReference type="Pfam" id="PF00884">
    <property type="entry name" value="Sulfatase"/>
    <property type="match status" value="1"/>
</dbReference>
<comment type="similarity">
    <text evidence="1">Belongs to the sulfatase family.</text>
</comment>
<dbReference type="PROSITE" id="PS00523">
    <property type="entry name" value="SULFATASE_1"/>
    <property type="match status" value="1"/>
</dbReference>
<keyword evidence="3" id="KW-0378">Hydrolase</keyword>
<dbReference type="InterPro" id="IPR000917">
    <property type="entry name" value="Sulfatase_N"/>
</dbReference>
<dbReference type="InterPro" id="IPR050738">
    <property type="entry name" value="Sulfatase"/>
</dbReference>
<keyword evidence="4" id="KW-0106">Calcium</keyword>
<dbReference type="EMBL" id="UINC01196751">
    <property type="protein sequence ID" value="SVE13894.1"/>
    <property type="molecule type" value="Genomic_DNA"/>
</dbReference>
<evidence type="ECO:0000256" key="2">
    <source>
        <dbReference type="ARBA" id="ARBA00022723"/>
    </source>
</evidence>
<feature type="non-terminal residue" evidence="6">
    <location>
        <position position="1"/>
    </location>
</feature>
<proteinExistence type="inferred from homology"/>
<dbReference type="Gene3D" id="3.40.720.10">
    <property type="entry name" value="Alkaline Phosphatase, subunit A"/>
    <property type="match status" value="1"/>
</dbReference>
<reference evidence="6" key="1">
    <citation type="submission" date="2018-05" db="EMBL/GenBank/DDBJ databases">
        <authorList>
            <person name="Lanie J.A."/>
            <person name="Ng W.-L."/>
            <person name="Kazmierczak K.M."/>
            <person name="Andrzejewski T.M."/>
            <person name="Davidsen T.M."/>
            <person name="Wayne K.J."/>
            <person name="Tettelin H."/>
            <person name="Glass J.I."/>
            <person name="Rusch D."/>
            <person name="Podicherti R."/>
            <person name="Tsui H.-C.T."/>
            <person name="Winkler M.E."/>
        </authorList>
    </citation>
    <scope>NUCLEOTIDE SEQUENCE</scope>
</reference>
<dbReference type="InterPro" id="IPR024607">
    <property type="entry name" value="Sulfatase_CS"/>
</dbReference>
<keyword evidence="2" id="KW-0479">Metal-binding</keyword>
<name>A0A383B1Z2_9ZZZZ</name>
<dbReference type="SUPFAM" id="SSF53649">
    <property type="entry name" value="Alkaline phosphatase-like"/>
    <property type="match status" value="1"/>
</dbReference>
<evidence type="ECO:0000313" key="6">
    <source>
        <dbReference type="EMBL" id="SVE13894.1"/>
    </source>
</evidence>
<evidence type="ECO:0000256" key="3">
    <source>
        <dbReference type="ARBA" id="ARBA00022801"/>
    </source>
</evidence>
<sequence length="248" mass="27450">DSPLCGDTPCRTPNIDRLANEGIRFQTVYTTCPVCSPARGSIITGLYPHAHGISSNAHNLGTSVHELPDGPNLLPRQLSKQGYRSGYTGKWHLGNGKSEAFGVAIDPAIPTSRGFVGQDFSGHGGGGFGYEEYRSYLKDHGLEHTVNPWGESATQILPTGELAGPAESTVPYFLADHTCNLIDQFAESDDPYFIWHNFWGPHGPYYAPQEYVDRYRDVEIPPWPNYDWPSRSTPGPHHVKIHPDHEQL</sequence>
<dbReference type="InterPro" id="IPR017850">
    <property type="entry name" value="Alkaline_phosphatase_core_sf"/>
</dbReference>
<gene>
    <name evidence="6" type="ORF">METZ01_LOCUS466748</name>
</gene>
<evidence type="ECO:0000256" key="1">
    <source>
        <dbReference type="ARBA" id="ARBA00008779"/>
    </source>
</evidence>
<dbReference type="PANTHER" id="PTHR42693:SF33">
    <property type="entry name" value="ARYLSULFATASE"/>
    <property type="match status" value="1"/>
</dbReference>
<feature type="domain" description="Sulfatase N-terminal" evidence="5">
    <location>
        <begin position="7"/>
        <end position="219"/>
    </location>
</feature>
<dbReference type="AlphaFoldDB" id="A0A383B1Z2"/>
<dbReference type="GO" id="GO:0004065">
    <property type="term" value="F:arylsulfatase activity"/>
    <property type="evidence" value="ECO:0007669"/>
    <property type="project" value="TreeGrafter"/>
</dbReference>
<evidence type="ECO:0000259" key="5">
    <source>
        <dbReference type="Pfam" id="PF00884"/>
    </source>
</evidence>
<dbReference type="GO" id="GO:0046872">
    <property type="term" value="F:metal ion binding"/>
    <property type="evidence" value="ECO:0007669"/>
    <property type="project" value="UniProtKB-KW"/>
</dbReference>
<organism evidence="6">
    <name type="scientific">marine metagenome</name>
    <dbReference type="NCBI Taxonomy" id="408172"/>
    <lineage>
        <taxon>unclassified sequences</taxon>
        <taxon>metagenomes</taxon>
        <taxon>ecological metagenomes</taxon>
    </lineage>
</organism>
<dbReference type="PANTHER" id="PTHR42693">
    <property type="entry name" value="ARYLSULFATASE FAMILY MEMBER"/>
    <property type="match status" value="1"/>
</dbReference>
<protein>
    <recommendedName>
        <fullName evidence="5">Sulfatase N-terminal domain-containing protein</fullName>
    </recommendedName>
</protein>
<feature type="non-terminal residue" evidence="6">
    <location>
        <position position="248"/>
    </location>
</feature>
<accession>A0A383B1Z2</accession>
<evidence type="ECO:0000256" key="4">
    <source>
        <dbReference type="ARBA" id="ARBA00022837"/>
    </source>
</evidence>